<keyword evidence="9" id="KW-0802">TPR repeat</keyword>
<dbReference type="Gene3D" id="1.10.510.10">
    <property type="entry name" value="Transferase(Phosphotransferase) domain 1"/>
    <property type="match status" value="1"/>
</dbReference>
<keyword evidence="6" id="KW-0067">ATP-binding</keyword>
<proteinExistence type="predicted"/>
<dbReference type="SMART" id="SM00028">
    <property type="entry name" value="TPR"/>
    <property type="match status" value="6"/>
</dbReference>
<feature type="repeat" description="TPR" evidence="9">
    <location>
        <begin position="699"/>
        <end position="732"/>
    </location>
</feature>
<dbReference type="SMART" id="SM00220">
    <property type="entry name" value="S_TKc"/>
    <property type="match status" value="1"/>
</dbReference>
<dbReference type="EMBL" id="JAAAWP010000010">
    <property type="protein sequence ID" value="NDW22795.1"/>
    <property type="molecule type" value="Genomic_DNA"/>
</dbReference>
<protein>
    <recommendedName>
        <fullName evidence="1">non-specific serine/threonine protein kinase</fullName>
        <ecNumber evidence="1">2.7.11.1</ecNumber>
    </recommendedName>
</protein>
<evidence type="ECO:0000256" key="8">
    <source>
        <dbReference type="ARBA" id="ARBA00048679"/>
    </source>
</evidence>
<dbReference type="GO" id="GO:0007165">
    <property type="term" value="P:signal transduction"/>
    <property type="evidence" value="ECO:0007669"/>
    <property type="project" value="TreeGrafter"/>
</dbReference>
<evidence type="ECO:0000256" key="1">
    <source>
        <dbReference type="ARBA" id="ARBA00012513"/>
    </source>
</evidence>
<accession>A0A6L9MXR6</accession>
<sequence length="1041" mass="116443">MSRPDVPSSTTEQLKTEALFTGPNYEEGFLLAQRFRITKQLGSGAQGLVFSAKDELLDTDVALKIIEGSVTDPAQMTVLRNEVNIARQLQHPNIIRVHDVFCDDDTAFFTMEYVTGEPLYQRLQSNVSRNDFNLWKHQLLDAIAACQSIDIKHGDIKPDNILVDDDNNLRLIDFGIGQSVDMFTQTSGHHHYTAPEILQTGKANEQSDLFSAGKVLEDVFAQVDKNGGLQGFIWRGQQKSVLKKLTAKNPKNRPALHTLLKESSAFTHSVLVLATTGVVMLAVIAFYVVSTASKKPPADLASEHPLQMIVLPHPDFPLLDTISELLRYPLSTHPDIALLPKDETANVIKNLALNPAQNDTQRVDFAALLGADTVLLLDATPTSSQSYLLHASVLRMPANTAAFTTSATVNAATLSKDLAAFANTLVSHLFDALATKRELPDLRYLSALDTAWQKGEMLSVANTAEAVTTATPDYPGGWVALANIALDGGDFASAKKALDTLMQLPQLDEYWRLQGELIRAQIYDDLSLAQQAINALTNAYPDRPELLAMRADIHQWAGNDTDAMADYTEALTLRPNDGQLWFELARLQILNGDIETATSDTLTQALVAFRKVNNELGESLVLNGFGIAHMRMAENDTATKYFNDALALRSAESQPSERAKTLANLALSTSMMGDYEVAEQALKEALSLLQNLGDIEQEAHVHDSLGFLYEEQGLYQEALAQYKRGLDLRVQLGDKILQPESMSNVAYMHFLIGDLSLAEIYWQQSKTLFERNGDNSHLLRTYQNLAQLSLVKGDNRRAQQYLTSVDNSLTGENNQERMYNHLLYSFLNFANSNVLQAITHINDAERLAKDNNDVRAYIEVNLWKGEVCLKIADWDCLAQVLEQVSGDISKNSHEQYAVYQWLDMSLQHHTQSPVDDNSQVYNALIDTTNIPTITEIKILLDMQLRFNLDIDSEAMKKSTALMKPSLYQPYLDLLYIKAQAGDERSLKTLEQQITLHDSYWRNHIYYSIIPNSEERQYQLTTQWLNQLTETQAKNYRTAYIE</sequence>
<dbReference type="InterPro" id="IPR008271">
    <property type="entry name" value="Ser/Thr_kinase_AS"/>
</dbReference>
<dbReference type="PANTHER" id="PTHR43895">
    <property type="entry name" value="CALCIUM/CALMODULIN-DEPENDENT PROTEIN KINASE KINASE-RELATED"/>
    <property type="match status" value="1"/>
</dbReference>
<feature type="domain" description="Protein kinase" evidence="11">
    <location>
        <begin position="35"/>
        <end position="271"/>
    </location>
</feature>
<evidence type="ECO:0000256" key="10">
    <source>
        <dbReference type="SAM" id="Phobius"/>
    </source>
</evidence>
<evidence type="ECO:0000256" key="5">
    <source>
        <dbReference type="ARBA" id="ARBA00022777"/>
    </source>
</evidence>
<dbReference type="EC" id="2.7.11.1" evidence="1"/>
<evidence type="ECO:0000256" key="4">
    <source>
        <dbReference type="ARBA" id="ARBA00022741"/>
    </source>
</evidence>
<dbReference type="PROSITE" id="PS50011">
    <property type="entry name" value="PROTEIN_KINASE_DOM"/>
    <property type="match status" value="1"/>
</dbReference>
<dbReference type="InterPro" id="IPR011990">
    <property type="entry name" value="TPR-like_helical_dom_sf"/>
</dbReference>
<dbReference type="InterPro" id="IPR000719">
    <property type="entry name" value="Prot_kinase_dom"/>
</dbReference>
<evidence type="ECO:0000256" key="6">
    <source>
        <dbReference type="ARBA" id="ARBA00022840"/>
    </source>
</evidence>
<dbReference type="Proteomes" id="UP000478837">
    <property type="component" value="Unassembled WGS sequence"/>
</dbReference>
<dbReference type="AlphaFoldDB" id="A0A6L9MXR6"/>
<dbReference type="PANTHER" id="PTHR43895:SF32">
    <property type="entry name" value="SERINE_THREONINE-PROTEIN KINASE CHK1"/>
    <property type="match status" value="1"/>
</dbReference>
<comment type="caution">
    <text evidence="12">The sequence shown here is derived from an EMBL/GenBank/DDBJ whole genome shotgun (WGS) entry which is preliminary data.</text>
</comment>
<evidence type="ECO:0000256" key="3">
    <source>
        <dbReference type="ARBA" id="ARBA00022679"/>
    </source>
</evidence>
<dbReference type="SUPFAM" id="SSF48452">
    <property type="entry name" value="TPR-like"/>
    <property type="match status" value="2"/>
</dbReference>
<dbReference type="Pfam" id="PF00069">
    <property type="entry name" value="Pkinase"/>
    <property type="match status" value="1"/>
</dbReference>
<organism evidence="12 13">
    <name type="scientific">Alteromonas hispanica</name>
    <dbReference type="NCBI Taxonomy" id="315421"/>
    <lineage>
        <taxon>Bacteria</taxon>
        <taxon>Pseudomonadati</taxon>
        <taxon>Pseudomonadota</taxon>
        <taxon>Gammaproteobacteria</taxon>
        <taxon>Alteromonadales</taxon>
        <taxon>Alteromonadaceae</taxon>
        <taxon>Alteromonas/Salinimonas group</taxon>
        <taxon>Alteromonas</taxon>
    </lineage>
</organism>
<keyword evidence="10" id="KW-0812">Transmembrane</keyword>
<dbReference type="InterPro" id="IPR019734">
    <property type="entry name" value="TPR_rpt"/>
</dbReference>
<dbReference type="GO" id="GO:0005524">
    <property type="term" value="F:ATP binding"/>
    <property type="evidence" value="ECO:0007669"/>
    <property type="project" value="UniProtKB-KW"/>
</dbReference>
<dbReference type="InterPro" id="IPR011009">
    <property type="entry name" value="Kinase-like_dom_sf"/>
</dbReference>
<dbReference type="CDD" id="cd14014">
    <property type="entry name" value="STKc_PknB_like"/>
    <property type="match status" value="1"/>
</dbReference>
<evidence type="ECO:0000256" key="9">
    <source>
        <dbReference type="PROSITE-ProRule" id="PRU00339"/>
    </source>
</evidence>
<name>A0A6L9MXR6_9ALTE</name>
<keyword evidence="10" id="KW-1133">Transmembrane helix</keyword>
<keyword evidence="3" id="KW-0808">Transferase</keyword>
<dbReference type="PROSITE" id="PS50005">
    <property type="entry name" value="TPR"/>
    <property type="match status" value="1"/>
</dbReference>
<comment type="catalytic activity">
    <reaction evidence="7">
        <text>L-threonyl-[protein] + ATP = O-phospho-L-threonyl-[protein] + ADP + H(+)</text>
        <dbReference type="Rhea" id="RHEA:46608"/>
        <dbReference type="Rhea" id="RHEA-COMP:11060"/>
        <dbReference type="Rhea" id="RHEA-COMP:11605"/>
        <dbReference type="ChEBI" id="CHEBI:15378"/>
        <dbReference type="ChEBI" id="CHEBI:30013"/>
        <dbReference type="ChEBI" id="CHEBI:30616"/>
        <dbReference type="ChEBI" id="CHEBI:61977"/>
        <dbReference type="ChEBI" id="CHEBI:456216"/>
        <dbReference type="EC" id="2.7.11.1"/>
    </reaction>
</comment>
<gene>
    <name evidence="12" type="ORF">GTW09_14800</name>
</gene>
<evidence type="ECO:0000259" key="11">
    <source>
        <dbReference type="PROSITE" id="PS50011"/>
    </source>
</evidence>
<dbReference type="Pfam" id="PF13424">
    <property type="entry name" value="TPR_12"/>
    <property type="match status" value="1"/>
</dbReference>
<keyword evidence="10" id="KW-0472">Membrane</keyword>
<evidence type="ECO:0000256" key="7">
    <source>
        <dbReference type="ARBA" id="ARBA00047899"/>
    </source>
</evidence>
<keyword evidence="2" id="KW-0723">Serine/threonine-protein kinase</keyword>
<keyword evidence="13" id="KW-1185">Reference proteome</keyword>
<dbReference type="PROSITE" id="PS00108">
    <property type="entry name" value="PROTEIN_KINASE_ST"/>
    <property type="match status" value="1"/>
</dbReference>
<keyword evidence="4" id="KW-0547">Nucleotide-binding</keyword>
<keyword evidence="5 12" id="KW-0418">Kinase</keyword>
<dbReference type="GO" id="GO:0004674">
    <property type="term" value="F:protein serine/threonine kinase activity"/>
    <property type="evidence" value="ECO:0007669"/>
    <property type="project" value="UniProtKB-KW"/>
</dbReference>
<feature type="transmembrane region" description="Helical" evidence="10">
    <location>
        <begin position="270"/>
        <end position="289"/>
    </location>
</feature>
<dbReference type="SUPFAM" id="SSF56112">
    <property type="entry name" value="Protein kinase-like (PK-like)"/>
    <property type="match status" value="1"/>
</dbReference>
<dbReference type="Gene3D" id="1.25.40.10">
    <property type="entry name" value="Tetratricopeptide repeat domain"/>
    <property type="match status" value="2"/>
</dbReference>
<evidence type="ECO:0000313" key="13">
    <source>
        <dbReference type="Proteomes" id="UP000478837"/>
    </source>
</evidence>
<comment type="catalytic activity">
    <reaction evidence="8">
        <text>L-seryl-[protein] + ATP = O-phospho-L-seryl-[protein] + ADP + H(+)</text>
        <dbReference type="Rhea" id="RHEA:17989"/>
        <dbReference type="Rhea" id="RHEA-COMP:9863"/>
        <dbReference type="Rhea" id="RHEA-COMP:11604"/>
        <dbReference type="ChEBI" id="CHEBI:15378"/>
        <dbReference type="ChEBI" id="CHEBI:29999"/>
        <dbReference type="ChEBI" id="CHEBI:30616"/>
        <dbReference type="ChEBI" id="CHEBI:83421"/>
        <dbReference type="ChEBI" id="CHEBI:456216"/>
        <dbReference type="EC" id="2.7.11.1"/>
    </reaction>
</comment>
<evidence type="ECO:0000313" key="12">
    <source>
        <dbReference type="EMBL" id="NDW22795.1"/>
    </source>
</evidence>
<evidence type="ECO:0000256" key="2">
    <source>
        <dbReference type="ARBA" id="ARBA00022527"/>
    </source>
</evidence>
<reference evidence="12 13" key="1">
    <citation type="submission" date="2020-01" db="EMBL/GenBank/DDBJ databases">
        <title>Genomes of bacteria type strains.</title>
        <authorList>
            <person name="Chen J."/>
            <person name="Zhu S."/>
            <person name="Yang J."/>
        </authorList>
    </citation>
    <scope>NUCLEOTIDE SEQUENCE [LARGE SCALE GENOMIC DNA]</scope>
    <source>
        <strain evidence="12 13">LMG 22958</strain>
    </source>
</reference>